<dbReference type="AlphaFoldDB" id="A0A645GSR7"/>
<sequence length="47" mass="5243">MAEDKVKAEDKKIVSDSGDDFQFEDAVCSAEFAEGCKVPEDDEKEEK</sequence>
<proteinExistence type="predicted"/>
<organism evidence="1">
    <name type="scientific">bioreactor metagenome</name>
    <dbReference type="NCBI Taxonomy" id="1076179"/>
    <lineage>
        <taxon>unclassified sequences</taxon>
        <taxon>metagenomes</taxon>
        <taxon>ecological metagenomes</taxon>
    </lineage>
</organism>
<protein>
    <submittedName>
        <fullName evidence="1">Uncharacterized protein</fullName>
    </submittedName>
</protein>
<evidence type="ECO:0000313" key="1">
    <source>
        <dbReference type="EMBL" id="MPN29785.1"/>
    </source>
</evidence>
<name>A0A645GSR7_9ZZZZ</name>
<reference evidence="1" key="1">
    <citation type="submission" date="2019-08" db="EMBL/GenBank/DDBJ databases">
        <authorList>
            <person name="Kucharzyk K."/>
            <person name="Murdoch R.W."/>
            <person name="Higgins S."/>
            <person name="Loffler F."/>
        </authorList>
    </citation>
    <scope>NUCLEOTIDE SEQUENCE</scope>
</reference>
<dbReference type="EMBL" id="VSSQ01080635">
    <property type="protein sequence ID" value="MPN29785.1"/>
    <property type="molecule type" value="Genomic_DNA"/>
</dbReference>
<accession>A0A645GSR7</accession>
<gene>
    <name evidence="1" type="ORF">SDC9_177238</name>
</gene>
<comment type="caution">
    <text evidence="1">The sequence shown here is derived from an EMBL/GenBank/DDBJ whole genome shotgun (WGS) entry which is preliminary data.</text>
</comment>